<keyword evidence="1" id="KW-0805">Transcription regulation</keyword>
<proteinExistence type="predicted"/>
<protein>
    <submittedName>
        <fullName evidence="6">TetR family transcriptional regulator</fullName>
    </submittedName>
</protein>
<evidence type="ECO:0000259" key="5">
    <source>
        <dbReference type="PROSITE" id="PS50977"/>
    </source>
</evidence>
<keyword evidence="7" id="KW-1185">Reference proteome</keyword>
<dbReference type="Proteomes" id="UP001551658">
    <property type="component" value="Unassembled WGS sequence"/>
</dbReference>
<evidence type="ECO:0000256" key="3">
    <source>
        <dbReference type="ARBA" id="ARBA00023163"/>
    </source>
</evidence>
<dbReference type="SUPFAM" id="SSF46689">
    <property type="entry name" value="Homeodomain-like"/>
    <property type="match status" value="1"/>
</dbReference>
<dbReference type="InterPro" id="IPR050109">
    <property type="entry name" value="HTH-type_TetR-like_transc_reg"/>
</dbReference>
<dbReference type="Pfam" id="PF00440">
    <property type="entry name" value="TetR_N"/>
    <property type="match status" value="1"/>
</dbReference>
<dbReference type="PANTHER" id="PTHR30055:SF234">
    <property type="entry name" value="HTH-TYPE TRANSCRIPTIONAL REGULATOR BETI"/>
    <property type="match status" value="1"/>
</dbReference>
<feature type="domain" description="HTH tetR-type" evidence="5">
    <location>
        <begin position="16"/>
        <end position="75"/>
    </location>
</feature>
<dbReference type="PROSITE" id="PS50977">
    <property type="entry name" value="HTH_TETR_2"/>
    <property type="match status" value="1"/>
</dbReference>
<feature type="DNA-binding region" description="H-T-H motif" evidence="4">
    <location>
        <begin position="38"/>
        <end position="57"/>
    </location>
</feature>
<evidence type="ECO:0000256" key="2">
    <source>
        <dbReference type="ARBA" id="ARBA00023125"/>
    </source>
</evidence>
<evidence type="ECO:0000313" key="7">
    <source>
        <dbReference type="Proteomes" id="UP001551658"/>
    </source>
</evidence>
<dbReference type="InterPro" id="IPR001647">
    <property type="entry name" value="HTH_TetR"/>
</dbReference>
<name>A0ABV3FJP2_9NOCA</name>
<dbReference type="Gene3D" id="1.10.357.10">
    <property type="entry name" value="Tetracycline Repressor, domain 2"/>
    <property type="match status" value="1"/>
</dbReference>
<reference evidence="6 7" key="1">
    <citation type="submission" date="2024-06" db="EMBL/GenBank/DDBJ databases">
        <title>The Natural Products Discovery Center: Release of the First 8490 Sequenced Strains for Exploring Actinobacteria Biosynthetic Diversity.</title>
        <authorList>
            <person name="Kalkreuter E."/>
            <person name="Kautsar S.A."/>
            <person name="Yang D."/>
            <person name="Bader C.D."/>
            <person name="Teijaro C.N."/>
            <person name="Fluegel L."/>
            <person name="Davis C.M."/>
            <person name="Simpson J.R."/>
            <person name="Lauterbach L."/>
            <person name="Steele A.D."/>
            <person name="Gui C."/>
            <person name="Meng S."/>
            <person name="Li G."/>
            <person name="Viehrig K."/>
            <person name="Ye F."/>
            <person name="Su P."/>
            <person name="Kiefer A.F."/>
            <person name="Nichols A."/>
            <person name="Cepeda A.J."/>
            <person name="Yan W."/>
            <person name="Fan B."/>
            <person name="Jiang Y."/>
            <person name="Adhikari A."/>
            <person name="Zheng C.-J."/>
            <person name="Schuster L."/>
            <person name="Cowan T.M."/>
            <person name="Smanski M.J."/>
            <person name="Chevrette M.G."/>
            <person name="De Carvalho L.P.S."/>
            <person name="Shen B."/>
        </authorList>
    </citation>
    <scope>NUCLEOTIDE SEQUENCE [LARGE SCALE GENOMIC DNA]</scope>
    <source>
        <strain evidence="6 7">NPDC050671</strain>
    </source>
</reference>
<dbReference type="PANTHER" id="PTHR30055">
    <property type="entry name" value="HTH-TYPE TRANSCRIPTIONAL REGULATOR RUTR"/>
    <property type="match status" value="1"/>
</dbReference>
<evidence type="ECO:0000313" key="6">
    <source>
        <dbReference type="EMBL" id="MEV0367912.1"/>
    </source>
</evidence>
<keyword evidence="2 4" id="KW-0238">DNA-binding</keyword>
<dbReference type="RefSeq" id="WP_357988165.1">
    <property type="nucleotide sequence ID" value="NZ_JBFAIH010000040.1"/>
</dbReference>
<comment type="caution">
    <text evidence="6">The sequence shown here is derived from an EMBL/GenBank/DDBJ whole genome shotgun (WGS) entry which is preliminary data.</text>
</comment>
<dbReference type="EMBL" id="JBFAIH010000040">
    <property type="protein sequence ID" value="MEV0367912.1"/>
    <property type="molecule type" value="Genomic_DNA"/>
</dbReference>
<gene>
    <name evidence="6" type="ORF">AB0H72_35035</name>
</gene>
<dbReference type="PRINTS" id="PR00455">
    <property type="entry name" value="HTHTETR"/>
</dbReference>
<organism evidence="6 7">
    <name type="scientific">Nocardia fusca</name>
    <dbReference type="NCBI Taxonomy" id="941183"/>
    <lineage>
        <taxon>Bacteria</taxon>
        <taxon>Bacillati</taxon>
        <taxon>Actinomycetota</taxon>
        <taxon>Actinomycetes</taxon>
        <taxon>Mycobacteriales</taxon>
        <taxon>Nocardiaceae</taxon>
        <taxon>Nocardia</taxon>
    </lineage>
</organism>
<evidence type="ECO:0000256" key="1">
    <source>
        <dbReference type="ARBA" id="ARBA00023015"/>
    </source>
</evidence>
<accession>A0ABV3FJP2</accession>
<evidence type="ECO:0000256" key="4">
    <source>
        <dbReference type="PROSITE-ProRule" id="PRU00335"/>
    </source>
</evidence>
<keyword evidence="3" id="KW-0804">Transcription</keyword>
<sequence>MGAEQQPGRRSRADVQRNRAALLEAAQRQFLKFGVGTSLEAVAKDAGVGPGTLYRHLPNREALLAAVLQSRSEELETRRADIAQLDDAPERLRR</sequence>
<dbReference type="InterPro" id="IPR009057">
    <property type="entry name" value="Homeodomain-like_sf"/>
</dbReference>